<dbReference type="GO" id="GO:0009847">
    <property type="term" value="P:spore germination"/>
    <property type="evidence" value="ECO:0007669"/>
    <property type="project" value="InterPro"/>
</dbReference>
<dbReference type="PROSITE" id="PS51257">
    <property type="entry name" value="PROKAR_LIPOPROTEIN"/>
    <property type="match status" value="1"/>
</dbReference>
<dbReference type="Pfam" id="PF25198">
    <property type="entry name" value="Spore_GerAC_N"/>
    <property type="match status" value="1"/>
</dbReference>
<dbReference type="PANTHER" id="PTHR35789:SF1">
    <property type="entry name" value="SPORE GERMINATION PROTEIN B3"/>
    <property type="match status" value="1"/>
</dbReference>
<dbReference type="InterPro" id="IPR057336">
    <property type="entry name" value="GerAC_N"/>
</dbReference>
<feature type="domain" description="Spore germination GerAC-like C-terminal" evidence="8">
    <location>
        <begin position="225"/>
        <end position="389"/>
    </location>
</feature>
<evidence type="ECO:0000256" key="5">
    <source>
        <dbReference type="ARBA" id="ARBA00023136"/>
    </source>
</evidence>
<evidence type="ECO:0000259" key="9">
    <source>
        <dbReference type="Pfam" id="PF25198"/>
    </source>
</evidence>
<evidence type="ECO:0000256" key="6">
    <source>
        <dbReference type="ARBA" id="ARBA00023139"/>
    </source>
</evidence>
<evidence type="ECO:0000256" key="7">
    <source>
        <dbReference type="ARBA" id="ARBA00023288"/>
    </source>
</evidence>
<keyword evidence="11" id="KW-1185">Reference proteome</keyword>
<dbReference type="PANTHER" id="PTHR35789">
    <property type="entry name" value="SPORE GERMINATION PROTEIN B3"/>
    <property type="match status" value="1"/>
</dbReference>
<evidence type="ECO:0000256" key="2">
    <source>
        <dbReference type="ARBA" id="ARBA00007886"/>
    </source>
</evidence>
<dbReference type="KEGG" id="pbd:PBOR_29050"/>
<dbReference type="Proteomes" id="UP000029518">
    <property type="component" value="Chromosome"/>
</dbReference>
<evidence type="ECO:0000313" key="11">
    <source>
        <dbReference type="Proteomes" id="UP000029518"/>
    </source>
</evidence>
<evidence type="ECO:0000259" key="8">
    <source>
        <dbReference type="Pfam" id="PF05504"/>
    </source>
</evidence>
<name>A0A089LMZ1_PAEBO</name>
<evidence type="ECO:0000256" key="3">
    <source>
        <dbReference type="ARBA" id="ARBA00022544"/>
    </source>
</evidence>
<comment type="subcellular location">
    <subcellularLocation>
        <location evidence="1">Membrane</location>
        <topology evidence="1">Lipid-anchor</topology>
    </subcellularLocation>
</comment>
<dbReference type="Pfam" id="PF05504">
    <property type="entry name" value="Spore_GerAC"/>
    <property type="match status" value="1"/>
</dbReference>
<evidence type="ECO:0000313" key="10">
    <source>
        <dbReference type="EMBL" id="AIQ60538.1"/>
    </source>
</evidence>
<dbReference type="RefSeq" id="WP_042217129.1">
    <property type="nucleotide sequence ID" value="NZ_CP009285.1"/>
</dbReference>
<evidence type="ECO:0000256" key="4">
    <source>
        <dbReference type="ARBA" id="ARBA00022729"/>
    </source>
</evidence>
<dbReference type="InterPro" id="IPR038501">
    <property type="entry name" value="Spore_GerAC_C_sf"/>
</dbReference>
<gene>
    <name evidence="10" type="ORF">PBOR_29050</name>
</gene>
<keyword evidence="7" id="KW-0449">Lipoprotein</keyword>
<protein>
    <submittedName>
        <fullName evidence="10">Spore gernimation protein GerC</fullName>
    </submittedName>
</protein>
<dbReference type="InterPro" id="IPR046953">
    <property type="entry name" value="Spore_GerAC-like_C"/>
</dbReference>
<dbReference type="EMBL" id="CP009285">
    <property type="protein sequence ID" value="AIQ60538.1"/>
    <property type="molecule type" value="Genomic_DNA"/>
</dbReference>
<dbReference type="InterPro" id="IPR008844">
    <property type="entry name" value="Spore_GerAC-like"/>
</dbReference>
<dbReference type="OrthoDB" id="9816067at2"/>
<dbReference type="GO" id="GO:0016020">
    <property type="term" value="C:membrane"/>
    <property type="evidence" value="ECO:0007669"/>
    <property type="project" value="UniProtKB-SubCell"/>
</dbReference>
<keyword evidence="5" id="KW-0472">Membrane</keyword>
<feature type="domain" description="Spore germination protein N-terminal" evidence="9">
    <location>
        <begin position="24"/>
        <end position="197"/>
    </location>
</feature>
<sequence>MRGRRALTILLILSLMSLTGCWSRKELNDLALVMALGIDLVPEGYAVTAQVMNPSEAGNQKGASSGSLPVVTYESVGRTVPDALQRMLSMTPRMLYLAHIRVLVFGEALARSGVSDALDYISRDNQLRTDFFLLVAKNSKASKILEIITPFEHIPANSLYSSILVSHKKWAATGKVTLQQFITELERGGSNPIMSGVQLKGDVEDGESAKNVQSISPKTLIQHAGIAVFKKDKLVGWLGEPLSKSVNYTLNDVDSTVGNVPSPDGGTAGFIVTQANTAMDIKLNDQGKPEFTVKLNIEANLTTVEGTLDLNKPSSIEGIEKNLEKRFDDRMASDIREVQQKYSSDIFGFGEALHRKYPHLWKDYRNHWEDSFKTVKISVHSKVAIRRIGSVIQPLQRELEEK</sequence>
<keyword evidence="6" id="KW-0564">Palmitate</keyword>
<dbReference type="Gene3D" id="3.30.300.210">
    <property type="entry name" value="Nutrient germinant receptor protein C, domain 3"/>
    <property type="match status" value="1"/>
</dbReference>
<proteinExistence type="inferred from homology"/>
<comment type="similarity">
    <text evidence="2">Belongs to the GerABKC lipoprotein family.</text>
</comment>
<dbReference type="NCBIfam" id="TIGR02887">
    <property type="entry name" value="spore_ger_x_C"/>
    <property type="match status" value="1"/>
</dbReference>
<dbReference type="HOGENOM" id="CLU_051140_0_0_9"/>
<keyword evidence="3" id="KW-0309">Germination</keyword>
<dbReference type="AlphaFoldDB" id="A0A089LMZ1"/>
<reference evidence="10" key="1">
    <citation type="submission" date="2014-08" db="EMBL/GenBank/DDBJ databases">
        <title>Comparative genomics of the Paenibacillus odorifer group.</title>
        <authorList>
            <person name="den Bakker H.C."/>
            <person name="Tsai Y.-C.Y.-C."/>
            <person name="Martin N."/>
            <person name="Korlach J."/>
            <person name="Wiedmann M."/>
        </authorList>
    </citation>
    <scope>NUCLEOTIDE SEQUENCE [LARGE SCALE GENOMIC DNA]</scope>
    <source>
        <strain evidence="10">DSM 13188</strain>
    </source>
</reference>
<accession>A0A089LMZ1</accession>
<evidence type="ECO:0000256" key="1">
    <source>
        <dbReference type="ARBA" id="ARBA00004635"/>
    </source>
</evidence>
<organism evidence="10 11">
    <name type="scientific">Paenibacillus borealis</name>
    <dbReference type="NCBI Taxonomy" id="160799"/>
    <lineage>
        <taxon>Bacteria</taxon>
        <taxon>Bacillati</taxon>
        <taxon>Bacillota</taxon>
        <taxon>Bacilli</taxon>
        <taxon>Bacillales</taxon>
        <taxon>Paenibacillaceae</taxon>
        <taxon>Paenibacillus</taxon>
    </lineage>
</organism>
<keyword evidence="4" id="KW-0732">Signal</keyword>